<protein>
    <recommendedName>
        <fullName evidence="4">Streptomyces killer toxin-like beta/gamma crystallin domain-containing protein</fullName>
    </recommendedName>
</protein>
<reference evidence="3" key="1">
    <citation type="journal article" date="2019" name="Int. J. Syst. Evol. Microbiol.">
        <title>The Global Catalogue of Microorganisms (GCM) 10K type strain sequencing project: providing services to taxonomists for standard genome sequencing and annotation.</title>
        <authorList>
            <consortium name="The Broad Institute Genomics Platform"/>
            <consortium name="The Broad Institute Genome Sequencing Center for Infectious Disease"/>
            <person name="Wu L."/>
            <person name="Ma J."/>
        </authorList>
    </citation>
    <scope>NUCLEOTIDE SEQUENCE [LARGE SCALE GENOMIC DNA]</scope>
    <source>
        <strain evidence="3">JCM 17027</strain>
    </source>
</reference>
<organism evidence="2 3">
    <name type="scientific">Streptomyces marokkonensis</name>
    <dbReference type="NCBI Taxonomy" id="324855"/>
    <lineage>
        <taxon>Bacteria</taxon>
        <taxon>Bacillati</taxon>
        <taxon>Actinomycetota</taxon>
        <taxon>Actinomycetes</taxon>
        <taxon>Kitasatosporales</taxon>
        <taxon>Streptomycetaceae</taxon>
        <taxon>Streptomyces</taxon>
    </lineage>
</organism>
<name>A0ABP7SQI8_9ACTN</name>
<comment type="caution">
    <text evidence="2">The sequence shown here is derived from an EMBL/GenBank/DDBJ whole genome shotgun (WGS) entry which is preliminary data.</text>
</comment>
<dbReference type="Proteomes" id="UP001500034">
    <property type="component" value="Unassembled WGS sequence"/>
</dbReference>
<proteinExistence type="predicted"/>
<keyword evidence="1" id="KW-0732">Signal</keyword>
<evidence type="ECO:0000256" key="1">
    <source>
        <dbReference type="SAM" id="SignalP"/>
    </source>
</evidence>
<feature type="signal peptide" evidence="1">
    <location>
        <begin position="1"/>
        <end position="28"/>
    </location>
</feature>
<evidence type="ECO:0000313" key="2">
    <source>
        <dbReference type="EMBL" id="GAA4015087.1"/>
    </source>
</evidence>
<gene>
    <name evidence="2" type="ORF">GCM10022384_68460</name>
</gene>
<accession>A0ABP7SQI8</accession>
<dbReference type="Gene3D" id="2.60.20.30">
    <property type="match status" value="1"/>
</dbReference>
<keyword evidence="3" id="KW-1185">Reference proteome</keyword>
<sequence>MKSRSTLALGALTAVALTAALSGTPAFAIDEINCGTGNDHVAMTYTQNGAEHTRCWENPGSVSLNLDNVTSFYSGDNEVVIFWSTGRGWEVNLLEPHTSAPFTGADAYRVFGFQIR</sequence>
<evidence type="ECO:0008006" key="4">
    <source>
        <dbReference type="Google" id="ProtNLM"/>
    </source>
</evidence>
<dbReference type="EMBL" id="BAABCQ010000271">
    <property type="protein sequence ID" value="GAA4015087.1"/>
    <property type="molecule type" value="Genomic_DNA"/>
</dbReference>
<feature type="chain" id="PRO_5045314103" description="Streptomyces killer toxin-like beta/gamma crystallin domain-containing protein" evidence="1">
    <location>
        <begin position="29"/>
        <end position="116"/>
    </location>
</feature>
<dbReference type="RefSeq" id="WP_345597795.1">
    <property type="nucleotide sequence ID" value="NZ_BAABCQ010000271.1"/>
</dbReference>
<dbReference type="InterPro" id="IPR015791">
    <property type="entry name" value="Antimic/Inh_G_crystallin-like"/>
</dbReference>
<evidence type="ECO:0000313" key="3">
    <source>
        <dbReference type="Proteomes" id="UP001500034"/>
    </source>
</evidence>